<dbReference type="RefSeq" id="WP_007042806.1">
    <property type="nucleotide sequence ID" value="NZ_AFWT01000047.1"/>
</dbReference>
<name>G2E730_9GAMM</name>
<dbReference type="PATRIC" id="fig|765913.3.peg.4173"/>
<dbReference type="Proteomes" id="UP000004200">
    <property type="component" value="Unassembled WGS sequence"/>
</dbReference>
<sequence>MIIYTDLAQPLLDYVSAVEAEASGTSDSLNVDLTLSADFFAKRPQILTANFGFDGYMGVPGLVGADATAQSAAYQFNVAWEALDPALGAATRAYYSAVGPAAFLSVYGVPALLADTIPVVFSHPVLGETVNPEDFLVTLNTGEVVTPITASFLPNLEFNERQTVVISGEWGNRIAPGEPGARYPVTVSIVDDGSPLCFVTDTGLISAVGLSVESQNPYVEGNGPRILAAKLNAFSDLGEGSPAWQGSSTANSGADLYGDQAMYRLRIYTSAGFSPDGIASISPDDFSRFFQLTALDQGGHELLLLETGVDYVISGFGAVRILGIADTGLVQDSYNAAYIEDHDNQYDIILSGDLAAIERLQSVRMPSGDGYSPVYNPGGPGNDPDNNPPGPFTVPSSDQTVDITHDFTAASFVSYVEVDGQVVHHAITGQPIGVDQGLAVEDTSTGHKINQYIDPDGKIFYSSFEVSPIYEIHLTEVQPSTYSRVTDDQITGSAQIDRVSFSGAFDQYVRSGNLAEFSSQDLVPLRDADDNLFDVERLIYTDTTLALDIEGHAGFAYSLYGVFGRAPDAAGLGDWINALDNGFSLQSVADRFLASPEFKTHYGPPLTNGSYVEQLYENFLNRSAEASGYDAWVGALDAGLLDRSDVLIAFSRSPEYQDLIAGDIANGIRFDLWWQ</sequence>
<gene>
    <name evidence="3" type="ORF">ThidrDRAFT_4093</name>
</gene>
<dbReference type="Pfam" id="PF13946">
    <property type="entry name" value="DUF4214"/>
    <property type="match status" value="1"/>
</dbReference>
<organism evidence="3 4">
    <name type="scientific">Thiorhodococcus drewsii AZ1</name>
    <dbReference type="NCBI Taxonomy" id="765913"/>
    <lineage>
        <taxon>Bacteria</taxon>
        <taxon>Pseudomonadati</taxon>
        <taxon>Pseudomonadota</taxon>
        <taxon>Gammaproteobacteria</taxon>
        <taxon>Chromatiales</taxon>
        <taxon>Chromatiaceae</taxon>
        <taxon>Thiorhodococcus</taxon>
    </lineage>
</organism>
<evidence type="ECO:0000313" key="4">
    <source>
        <dbReference type="Proteomes" id="UP000004200"/>
    </source>
</evidence>
<dbReference type="EMBL" id="AFWT01000047">
    <property type="protein sequence ID" value="EGV28061.1"/>
    <property type="molecule type" value="Genomic_DNA"/>
</dbReference>
<feature type="domain" description="DUF4214" evidence="2">
    <location>
        <begin position="589"/>
        <end position="658"/>
    </location>
</feature>
<reference evidence="3 4" key="1">
    <citation type="submission" date="2011-06" db="EMBL/GenBank/DDBJ databases">
        <title>The draft genome of Thiorhodococcus drewsii AZ1.</title>
        <authorList>
            <consortium name="US DOE Joint Genome Institute (JGI-PGF)"/>
            <person name="Lucas S."/>
            <person name="Han J."/>
            <person name="Lapidus A."/>
            <person name="Cheng J.-F."/>
            <person name="Goodwin L."/>
            <person name="Pitluck S."/>
            <person name="Peters L."/>
            <person name="Land M.L."/>
            <person name="Hauser L."/>
            <person name="Vogl K."/>
            <person name="Liu Z."/>
            <person name="Imhoff J."/>
            <person name="Thiel V."/>
            <person name="Frigaard N.-U."/>
            <person name="Bryant D.A."/>
            <person name="Woyke T.J."/>
        </authorList>
    </citation>
    <scope>NUCLEOTIDE SEQUENCE [LARGE SCALE GENOMIC DNA]</scope>
    <source>
        <strain evidence="3 4">AZ1</strain>
    </source>
</reference>
<dbReference type="InterPro" id="IPR038255">
    <property type="entry name" value="PBS_linker_sf"/>
</dbReference>
<evidence type="ECO:0000256" key="1">
    <source>
        <dbReference type="SAM" id="MobiDB-lite"/>
    </source>
</evidence>
<dbReference type="eggNOG" id="COG2931">
    <property type="taxonomic scope" value="Bacteria"/>
</dbReference>
<comment type="caution">
    <text evidence="3">The sequence shown here is derived from an EMBL/GenBank/DDBJ whole genome shotgun (WGS) entry which is preliminary data.</text>
</comment>
<evidence type="ECO:0000259" key="2">
    <source>
        <dbReference type="Pfam" id="PF13946"/>
    </source>
</evidence>
<dbReference type="STRING" id="765913.ThidrDRAFT_4093"/>
<protein>
    <recommendedName>
        <fullName evidence="2">DUF4214 domain-containing protein</fullName>
    </recommendedName>
</protein>
<accession>G2E730</accession>
<dbReference type="AlphaFoldDB" id="G2E730"/>
<dbReference type="OrthoDB" id="1393129at2"/>
<proteinExistence type="predicted"/>
<keyword evidence="4" id="KW-1185">Reference proteome</keyword>
<evidence type="ECO:0000313" key="3">
    <source>
        <dbReference type="EMBL" id="EGV28061.1"/>
    </source>
</evidence>
<feature type="region of interest" description="Disordered" evidence="1">
    <location>
        <begin position="368"/>
        <end position="397"/>
    </location>
</feature>
<dbReference type="InterPro" id="IPR025282">
    <property type="entry name" value="DUF4214"/>
</dbReference>
<dbReference type="Gene3D" id="1.10.3130.20">
    <property type="entry name" value="Phycobilisome linker domain"/>
    <property type="match status" value="1"/>
</dbReference>